<dbReference type="EMBL" id="SOJT01000074">
    <property type="protein sequence ID" value="TET29553.1"/>
    <property type="molecule type" value="Genomic_DNA"/>
</dbReference>
<dbReference type="Proteomes" id="UP000316517">
    <property type="component" value="Unassembled WGS sequence"/>
</dbReference>
<proteinExistence type="predicted"/>
<dbReference type="InterPro" id="IPR051453">
    <property type="entry name" value="MBL_Glyoxalase_II"/>
</dbReference>
<dbReference type="InterPro" id="IPR036866">
    <property type="entry name" value="RibonucZ/Hydroxyglut_hydro"/>
</dbReference>
<accession>A0A523TGX0</accession>
<dbReference type="SMART" id="SM00849">
    <property type="entry name" value="Lactamase_B"/>
    <property type="match status" value="1"/>
</dbReference>
<gene>
    <name evidence="7" type="ORF">E3J68_01625</name>
</gene>
<keyword evidence="3 7" id="KW-0378">Hydrolase</keyword>
<dbReference type="GO" id="GO:0046872">
    <property type="term" value="F:metal ion binding"/>
    <property type="evidence" value="ECO:0007669"/>
    <property type="project" value="UniProtKB-KW"/>
</dbReference>
<dbReference type="AlphaFoldDB" id="A0A523TGX0"/>
<feature type="domain" description="Metallo-beta-lactamase" evidence="6">
    <location>
        <begin position="28"/>
        <end position="205"/>
    </location>
</feature>
<evidence type="ECO:0000256" key="2">
    <source>
        <dbReference type="ARBA" id="ARBA00022723"/>
    </source>
</evidence>
<organism evidence="7 8">
    <name type="scientific">Aerophobetes bacterium</name>
    <dbReference type="NCBI Taxonomy" id="2030807"/>
    <lineage>
        <taxon>Bacteria</taxon>
        <taxon>Candidatus Aerophobota</taxon>
    </lineage>
</organism>
<keyword evidence="4" id="KW-0862">Zinc</keyword>
<keyword evidence="2" id="KW-0479">Metal-binding</keyword>
<dbReference type="InterPro" id="IPR001279">
    <property type="entry name" value="Metallo-B-lactamas"/>
</dbReference>
<dbReference type="SUPFAM" id="SSF56281">
    <property type="entry name" value="Metallo-hydrolase/oxidoreductase"/>
    <property type="match status" value="1"/>
</dbReference>
<evidence type="ECO:0000256" key="3">
    <source>
        <dbReference type="ARBA" id="ARBA00022801"/>
    </source>
</evidence>
<sequence length="228" mass="25071">MLKGRYSVKRGDETSPLFLKKLAVGELQANCYILADRDRREAMVIDPGGEGERILKVIEEDSLRIISIVLTHGHPDHTGAVRALVSESGGSLLIHSEDAFLLGHSSVAMSCTKEEEKASPLRLKMLEDKDKLCVGKFSFLILHTPGHSPGSISIYGEGRVFTGDTLFAGGVGRCDLPGGDWQRLEESIQDKLLKLPPETVVHPGHGPDTTLEKELRSNPFIHELRTKR</sequence>
<evidence type="ECO:0000256" key="4">
    <source>
        <dbReference type="ARBA" id="ARBA00022833"/>
    </source>
</evidence>
<evidence type="ECO:0000256" key="1">
    <source>
        <dbReference type="ARBA" id="ARBA00001947"/>
    </source>
</evidence>
<dbReference type="PANTHER" id="PTHR46233:SF3">
    <property type="entry name" value="HYDROXYACYLGLUTATHIONE HYDROLASE GLOC"/>
    <property type="match status" value="1"/>
</dbReference>
<evidence type="ECO:0000256" key="5">
    <source>
        <dbReference type="SAM" id="MobiDB-lite"/>
    </source>
</evidence>
<evidence type="ECO:0000259" key="6">
    <source>
        <dbReference type="SMART" id="SM00849"/>
    </source>
</evidence>
<name>A0A523TGX0_UNCAE</name>
<feature type="region of interest" description="Disordered" evidence="5">
    <location>
        <begin position="197"/>
        <end position="216"/>
    </location>
</feature>
<comment type="caution">
    <text evidence="7">The sequence shown here is derived from an EMBL/GenBank/DDBJ whole genome shotgun (WGS) entry which is preliminary data.</text>
</comment>
<dbReference type="CDD" id="cd06262">
    <property type="entry name" value="metallo-hydrolase-like_MBL-fold"/>
    <property type="match status" value="1"/>
</dbReference>
<protein>
    <submittedName>
        <fullName evidence="7">MBL fold metallo-hydrolase</fullName>
    </submittedName>
</protein>
<comment type="cofactor">
    <cofactor evidence="1">
        <name>Zn(2+)</name>
        <dbReference type="ChEBI" id="CHEBI:29105"/>
    </cofactor>
</comment>
<dbReference type="Pfam" id="PF00753">
    <property type="entry name" value="Lactamase_B"/>
    <property type="match status" value="1"/>
</dbReference>
<dbReference type="PANTHER" id="PTHR46233">
    <property type="entry name" value="HYDROXYACYLGLUTATHIONE HYDROLASE GLOC"/>
    <property type="match status" value="1"/>
</dbReference>
<dbReference type="GO" id="GO:0016787">
    <property type="term" value="F:hydrolase activity"/>
    <property type="evidence" value="ECO:0007669"/>
    <property type="project" value="UniProtKB-KW"/>
</dbReference>
<evidence type="ECO:0000313" key="8">
    <source>
        <dbReference type="Proteomes" id="UP000316517"/>
    </source>
</evidence>
<reference evidence="7 8" key="1">
    <citation type="submission" date="2019-03" db="EMBL/GenBank/DDBJ databases">
        <title>Metabolic potential of uncultured bacteria and archaea associated with petroleum seepage in deep-sea sediments.</title>
        <authorList>
            <person name="Dong X."/>
            <person name="Hubert C."/>
        </authorList>
    </citation>
    <scope>NUCLEOTIDE SEQUENCE [LARGE SCALE GENOMIC DNA]</scope>
    <source>
        <strain evidence="7">E44_bin3</strain>
    </source>
</reference>
<dbReference type="Gene3D" id="3.60.15.10">
    <property type="entry name" value="Ribonuclease Z/Hydroxyacylglutathione hydrolase-like"/>
    <property type="match status" value="1"/>
</dbReference>
<evidence type="ECO:0000313" key="7">
    <source>
        <dbReference type="EMBL" id="TET29553.1"/>
    </source>
</evidence>